<proteinExistence type="predicted"/>
<organism evidence="2 3">
    <name type="scientific">Desulfocicer vacuolatum DSM 3385</name>
    <dbReference type="NCBI Taxonomy" id="1121400"/>
    <lineage>
        <taxon>Bacteria</taxon>
        <taxon>Pseudomonadati</taxon>
        <taxon>Thermodesulfobacteriota</taxon>
        <taxon>Desulfobacteria</taxon>
        <taxon>Desulfobacterales</taxon>
        <taxon>Desulfobacteraceae</taxon>
        <taxon>Desulfocicer</taxon>
    </lineage>
</organism>
<dbReference type="SUPFAM" id="SSF159713">
    <property type="entry name" value="Dhaf3308-like"/>
    <property type="match status" value="1"/>
</dbReference>
<evidence type="ECO:0000259" key="1">
    <source>
        <dbReference type="Pfam" id="PF04016"/>
    </source>
</evidence>
<name>A0A1W2BZK3_9BACT</name>
<dbReference type="EMBL" id="FWXY01000010">
    <property type="protein sequence ID" value="SMC78320.1"/>
    <property type="molecule type" value="Genomic_DNA"/>
</dbReference>
<gene>
    <name evidence="2" type="ORF">SAMN02746065_11028</name>
</gene>
<keyword evidence="3" id="KW-1185">Reference proteome</keyword>
<dbReference type="InterPro" id="IPR007161">
    <property type="entry name" value="DUF364"/>
</dbReference>
<sequence length="242" mass="27263">MTLKKEPLSQFINLYGYDCQAIKNIVSGNKYTAVILTNGHIGVCANFGNDVTAVIPDLKIASPDLSQISHRIIYTAYLNACHNYHGFESKEDDIWDILDFSKEKNIVMVGLFKPIVKKFEKAKIPLTIFDMIKTDHRLTDMEDQKNTLQQADVVILTSTSVFSDTFLDIVNATPEGCRIYMLGPSSIMLPEMLQYKNIKMIFGATFEKNDSRVLDVIENNGGTKQFLKFGGKNCLSPEMIRS</sequence>
<dbReference type="STRING" id="1121400.SAMN02746065_11028"/>
<feature type="domain" description="Putative heavy-metal chelation" evidence="1">
    <location>
        <begin position="94"/>
        <end position="233"/>
    </location>
</feature>
<dbReference type="RefSeq" id="WP_084069190.1">
    <property type="nucleotide sequence ID" value="NZ_FWXY01000010.1"/>
</dbReference>
<dbReference type="Gene3D" id="3.40.50.11590">
    <property type="match status" value="1"/>
</dbReference>
<dbReference type="AlphaFoldDB" id="A0A1W2BZK3"/>
<dbReference type="OrthoDB" id="5387051at2"/>
<dbReference type="Proteomes" id="UP000192418">
    <property type="component" value="Unassembled WGS sequence"/>
</dbReference>
<dbReference type="Pfam" id="PF04016">
    <property type="entry name" value="DUF364"/>
    <property type="match status" value="1"/>
</dbReference>
<protein>
    <submittedName>
        <fullName evidence="2">Uncharacterized conserved protein, contains DUF4213 and DUF364 domains</fullName>
    </submittedName>
</protein>
<accession>A0A1W2BZK3</accession>
<evidence type="ECO:0000313" key="3">
    <source>
        <dbReference type="Proteomes" id="UP000192418"/>
    </source>
</evidence>
<evidence type="ECO:0000313" key="2">
    <source>
        <dbReference type="EMBL" id="SMC78320.1"/>
    </source>
</evidence>
<reference evidence="2 3" key="1">
    <citation type="submission" date="2017-04" db="EMBL/GenBank/DDBJ databases">
        <authorList>
            <person name="Afonso C.L."/>
            <person name="Miller P.J."/>
            <person name="Scott M.A."/>
            <person name="Spackman E."/>
            <person name="Goraichik I."/>
            <person name="Dimitrov K.M."/>
            <person name="Suarez D.L."/>
            <person name="Swayne D.E."/>
        </authorList>
    </citation>
    <scope>NUCLEOTIDE SEQUENCE [LARGE SCALE GENOMIC DNA]</scope>
    <source>
        <strain evidence="2 3">DSM 3385</strain>
    </source>
</reference>